<dbReference type="AlphaFoldDB" id="A0A5B2VMI6"/>
<dbReference type="Proteomes" id="UP000324611">
    <property type="component" value="Unassembled WGS sequence"/>
</dbReference>
<comment type="caution">
    <text evidence="6">The sequence shown here is derived from an EMBL/GenBank/DDBJ whole genome shotgun (WGS) entry which is preliminary data.</text>
</comment>
<evidence type="ECO:0000256" key="3">
    <source>
        <dbReference type="ARBA" id="ARBA00023237"/>
    </source>
</evidence>
<dbReference type="InterPro" id="IPR036942">
    <property type="entry name" value="Beta-barrel_TonB_sf"/>
</dbReference>
<dbReference type="Gene3D" id="2.170.130.10">
    <property type="entry name" value="TonB-dependent receptor, plug domain"/>
    <property type="match status" value="1"/>
</dbReference>
<feature type="chain" id="PRO_5022806698" evidence="4">
    <location>
        <begin position="28"/>
        <end position="726"/>
    </location>
</feature>
<evidence type="ECO:0000256" key="2">
    <source>
        <dbReference type="ARBA" id="ARBA00023136"/>
    </source>
</evidence>
<evidence type="ECO:0000256" key="4">
    <source>
        <dbReference type="SAM" id="SignalP"/>
    </source>
</evidence>
<dbReference type="EMBL" id="VUOC01000004">
    <property type="protein sequence ID" value="KAA2240195.1"/>
    <property type="molecule type" value="Genomic_DNA"/>
</dbReference>
<evidence type="ECO:0000313" key="7">
    <source>
        <dbReference type="Proteomes" id="UP000324611"/>
    </source>
</evidence>
<keyword evidence="3" id="KW-0998">Cell outer membrane</keyword>
<dbReference type="SUPFAM" id="SSF56935">
    <property type="entry name" value="Porins"/>
    <property type="match status" value="1"/>
</dbReference>
<protein>
    <submittedName>
        <fullName evidence="6">Outer membrane beta-barrel protein</fullName>
    </submittedName>
</protein>
<comment type="subcellular location">
    <subcellularLocation>
        <location evidence="1">Cell outer membrane</location>
    </subcellularLocation>
</comment>
<keyword evidence="2" id="KW-0472">Membrane</keyword>
<accession>A0A5B2VMI6</accession>
<evidence type="ECO:0000259" key="5">
    <source>
        <dbReference type="Pfam" id="PF14905"/>
    </source>
</evidence>
<reference evidence="6 7" key="1">
    <citation type="submission" date="2019-09" db="EMBL/GenBank/DDBJ databases">
        <title>Chitinophaga ginsengihumi sp. nov., isolated from soil of ginseng rhizosphere.</title>
        <authorList>
            <person name="Lee J."/>
        </authorList>
    </citation>
    <scope>NUCLEOTIDE SEQUENCE [LARGE SCALE GENOMIC DNA]</scope>
    <source>
        <strain evidence="6 7">BN140078</strain>
    </source>
</reference>
<feature type="signal peptide" evidence="4">
    <location>
        <begin position="1"/>
        <end position="27"/>
    </location>
</feature>
<dbReference type="Pfam" id="PF14905">
    <property type="entry name" value="OMP_b-brl_3"/>
    <property type="match status" value="1"/>
</dbReference>
<dbReference type="GO" id="GO:0009279">
    <property type="term" value="C:cell outer membrane"/>
    <property type="evidence" value="ECO:0007669"/>
    <property type="project" value="UniProtKB-SubCell"/>
</dbReference>
<evidence type="ECO:0000256" key="1">
    <source>
        <dbReference type="ARBA" id="ARBA00004442"/>
    </source>
</evidence>
<evidence type="ECO:0000313" key="6">
    <source>
        <dbReference type="EMBL" id="KAA2240195.1"/>
    </source>
</evidence>
<keyword evidence="7" id="KW-1185">Reference proteome</keyword>
<keyword evidence="4" id="KW-0732">Signal</keyword>
<dbReference type="InterPro" id="IPR041700">
    <property type="entry name" value="OMP_b-brl_3"/>
</dbReference>
<dbReference type="InterPro" id="IPR037066">
    <property type="entry name" value="Plug_dom_sf"/>
</dbReference>
<organism evidence="6 7">
    <name type="scientific">Chitinophaga agrisoli</name>
    <dbReference type="NCBI Taxonomy" id="2607653"/>
    <lineage>
        <taxon>Bacteria</taxon>
        <taxon>Pseudomonadati</taxon>
        <taxon>Bacteroidota</taxon>
        <taxon>Chitinophagia</taxon>
        <taxon>Chitinophagales</taxon>
        <taxon>Chitinophagaceae</taxon>
        <taxon>Chitinophaga</taxon>
    </lineage>
</organism>
<gene>
    <name evidence="6" type="ORF">F0L74_28940</name>
</gene>
<dbReference type="Gene3D" id="2.40.170.20">
    <property type="entry name" value="TonB-dependent receptor, beta-barrel domain"/>
    <property type="match status" value="1"/>
</dbReference>
<feature type="domain" description="Outer membrane protein beta-barrel" evidence="5">
    <location>
        <begin position="300"/>
        <end position="699"/>
    </location>
</feature>
<reference evidence="6 7" key="2">
    <citation type="submission" date="2019-09" db="EMBL/GenBank/DDBJ databases">
        <authorList>
            <person name="Jin C."/>
        </authorList>
    </citation>
    <scope>NUCLEOTIDE SEQUENCE [LARGE SCALE GENOMIC DNA]</scope>
    <source>
        <strain evidence="6 7">BN140078</strain>
    </source>
</reference>
<proteinExistence type="predicted"/>
<dbReference type="RefSeq" id="WP_149841373.1">
    <property type="nucleotide sequence ID" value="NZ_VUOC01000004.1"/>
</dbReference>
<sequence length="726" mass="80818">MPPAEKYSRFALSVLVAVVTAAGPVKAQITPKDTVLPKDRVTLKTVEVNGVRPFIIQSADRIILNVAESPSAAGSNAYDIMQRTPGALADANGNITVRGQSVTVWIDGRPSNLSGDDLKTMLQSMNSAGIDKIEVITHPSARYDAQGGVIVNIKTMKGRSLGANGIVTAGLGAGRFARSSTGISMNYRSAKTNVYGSYDLNSNQQYYDNLSTRYLSAWSAIEEHEYDKRLRYNNSFKLGLDHDFNKTLSAGVLVRGAFNYRNRDVNNRSQLDTDSLSIVQTKGKASYFSPTANAWMKKTFSPGRELSLNLDYFHYGKSWKDDLITNFYDRAEKPYRQADSLRDNSPADNNVYAISVDYTHPAKWAKIETGLKYTRTSTDNNVRWEYADAGQWRTDEGKTNHFIFQENIGAAYVSLSKGIGKYSLQAGLRAEQTNTTGRSLTLNERHPNNYFYLFPNLALQYMPSMKHVFGLGYKKNIVRYGFDYVNPFIIYQSRYTYSQGNSYLRPQIDNSIEGSYAYNSKLFITLTGTASRNALAPVYRQDTAAKLIISSYDNLSKADIMHLTVTHSASIGKTFTAMNTLGAMYVSYNGGSGASALDNQAFAAYVSSNATIRLPWAVAELTGFYVSPLASGIFKMSAMFKLDAGVSKSILQQRGSLKLSVTDLFNTQRMKYRVENYQQVNADYYNKTETRFVNLVFIYKFGNQYVKPGKNRKTGIDDVKARMGGN</sequence>
<name>A0A5B2VMI6_9BACT</name>